<keyword evidence="3" id="KW-0732">Signal</keyword>
<dbReference type="PROSITE" id="PS50059">
    <property type="entry name" value="FKBP_PPIASE"/>
    <property type="match status" value="1"/>
</dbReference>
<sequence length="157" mass="16776">MSKILLLAIVIGILIFVVMRQSGSKEAAQGNIKLADEFLATNKNEEGVITTPSGLQYKVLTAGSGSEHPNATSKVNVHYHGTLLDGTVFDSSVDRGEPISFGLNQVIKGWTEGVQLMVVGEKTRFYIPSSLAYGNKAAGKIKPGSLLIFDVELLAIN</sequence>
<evidence type="ECO:0000256" key="4">
    <source>
        <dbReference type="ARBA" id="ARBA00023110"/>
    </source>
</evidence>
<comment type="similarity">
    <text evidence="2 7">Belongs to the FKBP-type PPIase family.</text>
</comment>
<dbReference type="InterPro" id="IPR001179">
    <property type="entry name" value="PPIase_FKBP_dom"/>
</dbReference>
<dbReference type="EC" id="5.2.1.8" evidence="7"/>
<accession>A0A8H2JKX2</accession>
<name>A0A8H2JKX2_9GAMM</name>
<evidence type="ECO:0000256" key="6">
    <source>
        <dbReference type="PROSITE-ProRule" id="PRU00277"/>
    </source>
</evidence>
<comment type="catalytic activity">
    <reaction evidence="1 6 7">
        <text>[protein]-peptidylproline (omega=180) = [protein]-peptidylproline (omega=0)</text>
        <dbReference type="Rhea" id="RHEA:16237"/>
        <dbReference type="Rhea" id="RHEA-COMP:10747"/>
        <dbReference type="Rhea" id="RHEA-COMP:10748"/>
        <dbReference type="ChEBI" id="CHEBI:83833"/>
        <dbReference type="ChEBI" id="CHEBI:83834"/>
        <dbReference type="EC" id="5.2.1.8"/>
    </reaction>
</comment>
<evidence type="ECO:0000259" key="8">
    <source>
        <dbReference type="PROSITE" id="PS50059"/>
    </source>
</evidence>
<dbReference type="RefSeq" id="WP_138624343.1">
    <property type="nucleotide sequence ID" value="NZ_SZVP01000019.1"/>
</dbReference>
<dbReference type="Pfam" id="PF00254">
    <property type="entry name" value="FKBP_C"/>
    <property type="match status" value="1"/>
</dbReference>
<dbReference type="Gene3D" id="3.10.50.40">
    <property type="match status" value="1"/>
</dbReference>
<evidence type="ECO:0000256" key="1">
    <source>
        <dbReference type="ARBA" id="ARBA00000971"/>
    </source>
</evidence>
<dbReference type="AlphaFoldDB" id="A0A8H2JKX2"/>
<keyword evidence="5 6" id="KW-0413">Isomerase</keyword>
<keyword evidence="4 6" id="KW-0697">Rotamase</keyword>
<dbReference type="SUPFAM" id="SSF54534">
    <property type="entry name" value="FKBP-like"/>
    <property type="match status" value="1"/>
</dbReference>
<dbReference type="Pfam" id="PF01346">
    <property type="entry name" value="FKBP_N"/>
    <property type="match status" value="1"/>
</dbReference>
<comment type="caution">
    <text evidence="9">The sequence shown here is derived from an EMBL/GenBank/DDBJ whole genome shotgun (WGS) entry which is preliminary data.</text>
</comment>
<dbReference type="GO" id="GO:0006457">
    <property type="term" value="P:protein folding"/>
    <property type="evidence" value="ECO:0007669"/>
    <property type="project" value="InterPro"/>
</dbReference>
<organism evidence="9 10">
    <name type="scientific">Colwellia ponticola</name>
    <dbReference type="NCBI Taxonomy" id="2304625"/>
    <lineage>
        <taxon>Bacteria</taxon>
        <taxon>Pseudomonadati</taxon>
        <taxon>Pseudomonadota</taxon>
        <taxon>Gammaproteobacteria</taxon>
        <taxon>Alteromonadales</taxon>
        <taxon>Colwelliaceae</taxon>
        <taxon>Colwellia</taxon>
    </lineage>
</organism>
<dbReference type="PANTHER" id="PTHR43811">
    <property type="entry name" value="FKBP-TYPE PEPTIDYL-PROLYL CIS-TRANS ISOMERASE FKPA"/>
    <property type="match status" value="1"/>
</dbReference>
<evidence type="ECO:0000256" key="7">
    <source>
        <dbReference type="RuleBase" id="RU003915"/>
    </source>
</evidence>
<protein>
    <recommendedName>
        <fullName evidence="7">Peptidyl-prolyl cis-trans isomerase</fullName>
        <ecNumber evidence="7">5.2.1.8</ecNumber>
    </recommendedName>
</protein>
<gene>
    <name evidence="9" type="ORF">FCS21_14905</name>
</gene>
<keyword evidence="10" id="KW-1185">Reference proteome</keyword>
<evidence type="ECO:0000256" key="3">
    <source>
        <dbReference type="ARBA" id="ARBA00022729"/>
    </source>
</evidence>
<dbReference type="InterPro" id="IPR000774">
    <property type="entry name" value="PPIase_FKBP_N"/>
</dbReference>
<dbReference type="EMBL" id="SZVP01000019">
    <property type="protein sequence ID" value="TMM41985.1"/>
    <property type="molecule type" value="Genomic_DNA"/>
</dbReference>
<dbReference type="Proteomes" id="UP000307702">
    <property type="component" value="Unassembled WGS sequence"/>
</dbReference>
<evidence type="ECO:0000256" key="5">
    <source>
        <dbReference type="ARBA" id="ARBA00023235"/>
    </source>
</evidence>
<feature type="domain" description="PPIase FKBP-type" evidence="8">
    <location>
        <begin position="72"/>
        <end position="157"/>
    </location>
</feature>
<evidence type="ECO:0000313" key="9">
    <source>
        <dbReference type="EMBL" id="TMM41985.1"/>
    </source>
</evidence>
<reference evidence="9 10" key="1">
    <citation type="submission" date="2019-05" db="EMBL/GenBank/DDBJ databases">
        <title>Colwellia ponticola sp. nov., isolated from seawater.</title>
        <authorList>
            <person name="Yoon J.-H."/>
        </authorList>
    </citation>
    <scope>NUCLEOTIDE SEQUENCE [LARGE SCALE GENOMIC DNA]</scope>
    <source>
        <strain evidence="9 10">OISW-25</strain>
    </source>
</reference>
<dbReference type="FunFam" id="3.10.50.40:FF:000045">
    <property type="entry name" value="Peptidyl-prolyl cis-trans isomerase"/>
    <property type="match status" value="1"/>
</dbReference>
<dbReference type="InterPro" id="IPR046357">
    <property type="entry name" value="PPIase_dom_sf"/>
</dbReference>
<proteinExistence type="inferred from homology"/>
<evidence type="ECO:0000256" key="2">
    <source>
        <dbReference type="ARBA" id="ARBA00006577"/>
    </source>
</evidence>
<evidence type="ECO:0000313" key="10">
    <source>
        <dbReference type="Proteomes" id="UP000307702"/>
    </source>
</evidence>
<dbReference type="GO" id="GO:0003755">
    <property type="term" value="F:peptidyl-prolyl cis-trans isomerase activity"/>
    <property type="evidence" value="ECO:0007669"/>
    <property type="project" value="UniProtKB-UniRule"/>
</dbReference>
<dbReference type="OrthoDB" id="9814548at2"/>
<dbReference type="PANTHER" id="PTHR43811:SF57">
    <property type="entry name" value="FKBP-TYPE PEPTIDYL-PROLYL CIS-TRANS ISOMERASE FKPA-RELATED"/>
    <property type="match status" value="1"/>
</dbReference>